<reference evidence="1" key="1">
    <citation type="submission" date="2023-06" db="EMBL/GenBank/DDBJ databases">
        <title>Cytophagales bacterium Strain LB-30, isolated from soil.</title>
        <authorList>
            <person name="Liu B."/>
        </authorList>
    </citation>
    <scope>NUCLEOTIDE SEQUENCE</scope>
    <source>
        <strain evidence="1">LB-30</strain>
    </source>
</reference>
<organism evidence="1 2">
    <name type="scientific">Shiella aurantiaca</name>
    <dbReference type="NCBI Taxonomy" id="3058365"/>
    <lineage>
        <taxon>Bacteria</taxon>
        <taxon>Pseudomonadati</taxon>
        <taxon>Bacteroidota</taxon>
        <taxon>Cytophagia</taxon>
        <taxon>Cytophagales</taxon>
        <taxon>Shiellaceae</taxon>
        <taxon>Shiella</taxon>
    </lineage>
</organism>
<sequence length="333" mass="37749">MKSANSLKQALFTTPSSAFTELALAVFRYQQAYNPVYKAYTEALGVRVEDVVGLESIPFLPISFFKSQTIKSGDWLEEAIFTSSGTTAQTYRSRHFVQSLNWYHQVSRYLFEQQYGAVNKYHILALLPSYLERDGSSLIEMVQHFIQESGSERSGFYLNEYDTLKDTLQQLDAGKDGRKVLLIGVTFGLLDFAEYIGHMPLQNTIIMETGGMKGRRKEITRAEVHEQLIRTFDVPTIHSEYGMTELLSQAYSAKDGMYLPAPWMRFFTREVNDPFQKAGQKAGVIQVMDLANIDSCSFIETEDMGIVHADGRFEILGRLDNSDQRGCSLMVAH</sequence>
<dbReference type="InterPro" id="IPR042099">
    <property type="entry name" value="ANL_N_sf"/>
</dbReference>
<dbReference type="Gene3D" id="3.40.50.12780">
    <property type="entry name" value="N-terminal domain of ligase-like"/>
    <property type="match status" value="1"/>
</dbReference>
<dbReference type="RefSeq" id="WP_320002898.1">
    <property type="nucleotide sequence ID" value="NZ_JAUHJS010000001.1"/>
</dbReference>
<dbReference type="GO" id="GO:0016740">
    <property type="term" value="F:transferase activity"/>
    <property type="evidence" value="ECO:0007669"/>
    <property type="project" value="UniProtKB-KW"/>
</dbReference>
<comment type="caution">
    <text evidence="1">The sequence shown here is derived from an EMBL/GenBank/DDBJ whole genome shotgun (WGS) entry which is preliminary data.</text>
</comment>
<dbReference type="Proteomes" id="UP001168552">
    <property type="component" value="Unassembled WGS sequence"/>
</dbReference>
<keyword evidence="1" id="KW-0808">Transferase</keyword>
<dbReference type="EMBL" id="JAUHJS010000001">
    <property type="protein sequence ID" value="MDN4164372.1"/>
    <property type="molecule type" value="Genomic_DNA"/>
</dbReference>
<dbReference type="SUPFAM" id="SSF56801">
    <property type="entry name" value="Acetyl-CoA synthetase-like"/>
    <property type="match status" value="1"/>
</dbReference>
<accession>A0ABT8F1R5</accession>
<name>A0ABT8F1R5_9BACT</name>
<evidence type="ECO:0000313" key="1">
    <source>
        <dbReference type="EMBL" id="MDN4164372.1"/>
    </source>
</evidence>
<protein>
    <submittedName>
        <fullName evidence="1">Acyl transferase</fullName>
    </submittedName>
</protein>
<proteinExistence type="predicted"/>
<gene>
    <name evidence="1" type="ORF">QWY31_02605</name>
</gene>
<keyword evidence="2" id="KW-1185">Reference proteome</keyword>
<evidence type="ECO:0000313" key="2">
    <source>
        <dbReference type="Proteomes" id="UP001168552"/>
    </source>
</evidence>